<dbReference type="Proteomes" id="UP000193685">
    <property type="component" value="Unassembled WGS sequence"/>
</dbReference>
<dbReference type="GeneID" id="63788798"/>
<name>A0A1Y2FVI7_PROLT</name>
<sequence>MPALAELALLVDTYSDPTQADGLITWANAEGESLLKSYRDNPDGNNASLSHDLCFTLKATEQVTLDVTLPQGYPEKRPLIRFVGMTSREQHEELNAISKTTAEMSQADDLPLFAIYQAVLEHIGSWQEPFSGSAEKLQADATSIHIPSFRRRILFWSHHLIADSKRKDLQTMSSSSLVIIAKIGWPGYIAAEGDADLVQDFIKEVKTWRWQAITLRFDIMEESSKPALLNMLKTYTEVGSLAELSQLLADEPGWFEAGRH</sequence>
<comment type="caution">
    <text evidence="1">The sequence shown here is derived from an EMBL/GenBank/DDBJ whole genome shotgun (WGS) entry which is preliminary data.</text>
</comment>
<dbReference type="STRING" id="56484.A0A1Y2FVI7"/>
<dbReference type="InterPro" id="IPR017359">
    <property type="entry name" value="Phi-like"/>
</dbReference>
<accession>A0A1Y2FVI7</accession>
<organism evidence="1 2">
    <name type="scientific">Protomyces lactucae-debilis</name>
    <dbReference type="NCBI Taxonomy" id="2754530"/>
    <lineage>
        <taxon>Eukaryota</taxon>
        <taxon>Fungi</taxon>
        <taxon>Dikarya</taxon>
        <taxon>Ascomycota</taxon>
        <taxon>Taphrinomycotina</taxon>
        <taxon>Taphrinomycetes</taxon>
        <taxon>Taphrinales</taxon>
        <taxon>Protomycetaceae</taxon>
        <taxon>Protomyces</taxon>
    </lineage>
</organism>
<dbReference type="RefSeq" id="XP_040728493.1">
    <property type="nucleotide sequence ID" value="XM_040872199.1"/>
</dbReference>
<dbReference type="PANTHER" id="PTHR15955">
    <property type="entry name" value="RWD DOMAIN CONTAINING PROTEIN 2"/>
    <property type="match status" value="1"/>
</dbReference>
<dbReference type="Gene3D" id="3.10.110.10">
    <property type="entry name" value="Ubiquitin Conjugating Enzyme"/>
    <property type="match status" value="1"/>
</dbReference>
<reference evidence="1 2" key="1">
    <citation type="submission" date="2016-07" db="EMBL/GenBank/DDBJ databases">
        <title>Pervasive Adenine N6-methylation of Active Genes in Fungi.</title>
        <authorList>
            <consortium name="DOE Joint Genome Institute"/>
            <person name="Mondo S.J."/>
            <person name="Dannebaum R.O."/>
            <person name="Kuo R.C."/>
            <person name="Labutti K."/>
            <person name="Haridas S."/>
            <person name="Kuo A."/>
            <person name="Salamov A."/>
            <person name="Ahrendt S.R."/>
            <person name="Lipzen A."/>
            <person name="Sullivan W."/>
            <person name="Andreopoulos W.B."/>
            <person name="Clum A."/>
            <person name="Lindquist E."/>
            <person name="Daum C."/>
            <person name="Ramamoorthy G.K."/>
            <person name="Gryganskyi A."/>
            <person name="Culley D."/>
            <person name="Magnuson J.K."/>
            <person name="James T.Y."/>
            <person name="O'Malley M.A."/>
            <person name="Stajich J.E."/>
            <person name="Spatafora J.W."/>
            <person name="Visel A."/>
            <person name="Grigoriev I.V."/>
        </authorList>
    </citation>
    <scope>NUCLEOTIDE SEQUENCE [LARGE SCALE GENOMIC DNA]</scope>
    <source>
        <strain evidence="1 2">12-1054</strain>
    </source>
</reference>
<evidence type="ECO:0000313" key="1">
    <source>
        <dbReference type="EMBL" id="ORY87998.1"/>
    </source>
</evidence>
<keyword evidence="2" id="KW-1185">Reference proteome</keyword>
<evidence type="ECO:0008006" key="3">
    <source>
        <dbReference type="Google" id="ProtNLM"/>
    </source>
</evidence>
<dbReference type="PANTHER" id="PTHR15955:SF8">
    <property type="entry name" value="RWD DOMAIN-CONTAINING PROTEIN 2B-RELATED"/>
    <property type="match status" value="1"/>
</dbReference>
<proteinExistence type="predicted"/>
<evidence type="ECO:0000313" key="2">
    <source>
        <dbReference type="Proteomes" id="UP000193685"/>
    </source>
</evidence>
<dbReference type="EMBL" id="MCFI01000001">
    <property type="protein sequence ID" value="ORY87998.1"/>
    <property type="molecule type" value="Genomic_DNA"/>
</dbReference>
<protein>
    <recommendedName>
        <fullName evidence="3">RWD domain-containing protein</fullName>
    </recommendedName>
</protein>
<gene>
    <name evidence="1" type="ORF">BCR37DRAFT_411588</name>
</gene>
<dbReference type="SUPFAM" id="SSF54495">
    <property type="entry name" value="UBC-like"/>
    <property type="match status" value="1"/>
</dbReference>
<dbReference type="InterPro" id="IPR016135">
    <property type="entry name" value="UBQ-conjugating_enzyme/RWD"/>
</dbReference>
<dbReference type="AlphaFoldDB" id="A0A1Y2FVI7"/>
<dbReference type="OrthoDB" id="432412at2759"/>